<dbReference type="KEGG" id="cmiu:B1H56_11245"/>
<comment type="similarity">
    <text evidence="6">Belongs to the methyltransferase superfamily. RNA methyltransferase RsmG family.</text>
</comment>
<dbReference type="RefSeq" id="WP_066519797.1">
    <property type="nucleotide sequence ID" value="NZ_CABMOF010000002.1"/>
</dbReference>
<organism evidence="8 9">
    <name type="scientific">Christensenella minuta</name>
    <dbReference type="NCBI Taxonomy" id="626937"/>
    <lineage>
        <taxon>Bacteria</taxon>
        <taxon>Bacillati</taxon>
        <taxon>Bacillota</taxon>
        <taxon>Clostridia</taxon>
        <taxon>Christensenellales</taxon>
        <taxon>Christensenellaceae</taxon>
        <taxon>Christensenella</taxon>
    </lineage>
</organism>
<evidence type="ECO:0000256" key="2">
    <source>
        <dbReference type="ARBA" id="ARBA00022552"/>
    </source>
</evidence>
<sequence>MPEFTQELKSLFEQNGLALTQRQLAEMETYYRELVEVNKIHNLTAVTEPKDAALRHFFDSAAPLGRIPEGAAVADIGSGAGFPIVPLKIMREDIRATAVESAGKKCAFIERGSKAAGIGIEVLCARAEELARGQRRESFDVCVSRAVAQLRVLAELCAPLVRQGGLFLAYKGEYGQELAEAENALGALNLELDEVLKLPCEGYAHHVLVFRKTARVSPKYPRRYAQIAKAPL</sequence>
<evidence type="ECO:0000256" key="4">
    <source>
        <dbReference type="ARBA" id="ARBA00022679"/>
    </source>
</evidence>
<keyword evidence="7" id="KW-0175">Coiled coil</keyword>
<dbReference type="AlphaFoldDB" id="A0A136Q4G0"/>
<feature type="binding site" evidence="6">
    <location>
        <begin position="127"/>
        <end position="128"/>
    </location>
    <ligand>
        <name>S-adenosyl-L-methionine</name>
        <dbReference type="ChEBI" id="CHEBI:59789"/>
    </ligand>
</feature>
<proteinExistence type="inferred from homology"/>
<dbReference type="Gene3D" id="3.40.50.150">
    <property type="entry name" value="Vaccinia Virus protein VP39"/>
    <property type="match status" value="1"/>
</dbReference>
<dbReference type="GO" id="GO:0005829">
    <property type="term" value="C:cytosol"/>
    <property type="evidence" value="ECO:0007669"/>
    <property type="project" value="TreeGrafter"/>
</dbReference>
<evidence type="ECO:0000256" key="5">
    <source>
        <dbReference type="ARBA" id="ARBA00022691"/>
    </source>
</evidence>
<evidence type="ECO:0000313" key="9">
    <source>
        <dbReference type="Proteomes" id="UP000070366"/>
    </source>
</evidence>
<keyword evidence="3 6" id="KW-0489">Methyltransferase</keyword>
<dbReference type="HAMAP" id="MF_00074">
    <property type="entry name" value="16SrRNA_methyltr_G"/>
    <property type="match status" value="1"/>
</dbReference>
<feature type="binding site" evidence="6">
    <location>
        <position position="145"/>
    </location>
    <ligand>
        <name>S-adenosyl-L-methionine</name>
        <dbReference type="ChEBI" id="CHEBI:59789"/>
    </ligand>
</feature>
<dbReference type="OrthoDB" id="9808773at2"/>
<feature type="binding site" evidence="6">
    <location>
        <position position="77"/>
    </location>
    <ligand>
        <name>S-adenosyl-L-methionine</name>
        <dbReference type="ChEBI" id="CHEBI:59789"/>
    </ligand>
</feature>
<dbReference type="Pfam" id="PF02527">
    <property type="entry name" value="GidB"/>
    <property type="match status" value="1"/>
</dbReference>
<keyword evidence="9" id="KW-1185">Reference proteome</keyword>
<dbReference type="NCBIfam" id="TIGR00138">
    <property type="entry name" value="rsmG_gidB"/>
    <property type="match status" value="1"/>
</dbReference>
<accession>A0A136Q4G0</accession>
<dbReference type="InterPro" id="IPR003682">
    <property type="entry name" value="rRNA_ssu_MeTfrase_G"/>
</dbReference>
<dbReference type="PATRIC" id="fig|626937.4.peg.1679"/>
<dbReference type="PANTHER" id="PTHR31760">
    <property type="entry name" value="S-ADENOSYL-L-METHIONINE-DEPENDENT METHYLTRANSFERASES SUPERFAMILY PROTEIN"/>
    <property type="match status" value="1"/>
</dbReference>
<comment type="subcellular location">
    <subcellularLocation>
        <location evidence="6">Cytoplasm</location>
    </subcellularLocation>
</comment>
<keyword evidence="5 6" id="KW-0949">S-adenosyl-L-methionine</keyword>
<dbReference type="EC" id="2.1.1.-" evidence="6"/>
<dbReference type="SUPFAM" id="SSF53335">
    <property type="entry name" value="S-adenosyl-L-methionine-dependent methyltransferases"/>
    <property type="match status" value="1"/>
</dbReference>
<protein>
    <recommendedName>
        <fullName evidence="6">Ribosomal RNA small subunit methyltransferase G</fullName>
        <ecNumber evidence="6">2.1.1.-</ecNumber>
    </recommendedName>
    <alternativeName>
        <fullName evidence="6">16S rRNA 7-methylguanosine methyltransferase</fullName>
        <shortName evidence="6">16S rRNA m7G methyltransferase</shortName>
    </alternativeName>
</protein>
<dbReference type="CDD" id="cd02440">
    <property type="entry name" value="AdoMet_MTases"/>
    <property type="match status" value="1"/>
</dbReference>
<dbReference type="STRING" id="626937.HMPREF3293_01698"/>
<comment type="function">
    <text evidence="6">Specifically methylates the N7 position of a guanine in 16S rRNA.</text>
</comment>
<dbReference type="EMBL" id="LSZW01000061">
    <property type="protein sequence ID" value="KXK65484.1"/>
    <property type="molecule type" value="Genomic_DNA"/>
</dbReference>
<evidence type="ECO:0000256" key="3">
    <source>
        <dbReference type="ARBA" id="ARBA00022603"/>
    </source>
</evidence>
<keyword evidence="1 6" id="KW-0963">Cytoplasm</keyword>
<dbReference type="InterPro" id="IPR029063">
    <property type="entry name" value="SAM-dependent_MTases_sf"/>
</dbReference>
<dbReference type="GO" id="GO:0070043">
    <property type="term" value="F:rRNA (guanine-N7-)-methyltransferase activity"/>
    <property type="evidence" value="ECO:0007669"/>
    <property type="project" value="UniProtKB-UniRule"/>
</dbReference>
<keyword evidence="2 6" id="KW-0698">rRNA processing</keyword>
<gene>
    <name evidence="6" type="primary">rsmG</name>
    <name evidence="8" type="ORF">HMPREF3293_01698</name>
</gene>
<feature type="binding site" evidence="6">
    <location>
        <position position="82"/>
    </location>
    <ligand>
        <name>S-adenosyl-L-methionine</name>
        <dbReference type="ChEBI" id="CHEBI:59789"/>
    </ligand>
</feature>
<evidence type="ECO:0000256" key="6">
    <source>
        <dbReference type="HAMAP-Rule" id="MF_00074"/>
    </source>
</evidence>
<dbReference type="Proteomes" id="UP000070366">
    <property type="component" value="Unassembled WGS sequence"/>
</dbReference>
<name>A0A136Q4G0_9FIRM</name>
<dbReference type="PANTHER" id="PTHR31760:SF0">
    <property type="entry name" value="S-ADENOSYL-L-METHIONINE-DEPENDENT METHYLTRANSFERASES SUPERFAMILY PROTEIN"/>
    <property type="match status" value="1"/>
</dbReference>
<dbReference type="PIRSF" id="PIRSF003078">
    <property type="entry name" value="GidB"/>
    <property type="match status" value="1"/>
</dbReference>
<comment type="caution">
    <text evidence="6">Lacks conserved residue(s) required for the propagation of feature annotation.</text>
</comment>
<feature type="coiled-coil region" evidence="7">
    <location>
        <begin position="171"/>
        <end position="198"/>
    </location>
</feature>
<reference evidence="8 9" key="1">
    <citation type="submission" date="2016-02" db="EMBL/GenBank/DDBJ databases">
        <authorList>
            <person name="Wen L."/>
            <person name="He K."/>
            <person name="Yang H."/>
        </authorList>
    </citation>
    <scope>NUCLEOTIDE SEQUENCE [LARGE SCALE GENOMIC DNA]</scope>
    <source>
        <strain evidence="8 9">DSM 22607</strain>
    </source>
</reference>
<evidence type="ECO:0000313" key="8">
    <source>
        <dbReference type="EMBL" id="KXK65484.1"/>
    </source>
</evidence>
<evidence type="ECO:0000256" key="7">
    <source>
        <dbReference type="SAM" id="Coils"/>
    </source>
</evidence>
<keyword evidence="4 6" id="KW-0808">Transferase</keyword>
<comment type="caution">
    <text evidence="8">The sequence shown here is derived from an EMBL/GenBank/DDBJ whole genome shotgun (WGS) entry which is preliminary data.</text>
</comment>
<evidence type="ECO:0000256" key="1">
    <source>
        <dbReference type="ARBA" id="ARBA00022490"/>
    </source>
</evidence>